<dbReference type="Proteomes" id="UP000515512">
    <property type="component" value="Chromosome"/>
</dbReference>
<dbReference type="PROSITE" id="PS51819">
    <property type="entry name" value="VOC"/>
    <property type="match status" value="1"/>
</dbReference>
<accession>A0A7D6ZFG5</accession>
<dbReference type="RefSeq" id="WP_181580863.1">
    <property type="nucleotide sequence ID" value="NZ_CP059399.1"/>
</dbReference>
<reference evidence="2 3" key="1">
    <citation type="submission" date="2020-07" db="EMBL/GenBank/DDBJ databases">
        <authorList>
            <person name="Zhuang K."/>
            <person name="Ran Y."/>
        </authorList>
    </citation>
    <scope>NUCLEOTIDE SEQUENCE [LARGE SCALE GENOMIC DNA]</scope>
    <source>
        <strain evidence="2 3">WCH-YHL-001</strain>
    </source>
</reference>
<feature type="domain" description="VOC" evidence="1">
    <location>
        <begin position="5"/>
        <end position="119"/>
    </location>
</feature>
<sequence length="130" mass="13991">MAIARLGSITLDCDDPEPLAAFWAELLGGKIILSNGKFVMVQVSHTYLTAHRVPGYRAPVWPEEAPPKQIHLDLAAHDLDAAQEQAAALGARIADHQPNPDVCRVLFDPAGHPFCFSRPMAQLLDAASGS</sequence>
<evidence type="ECO:0000259" key="1">
    <source>
        <dbReference type="PROSITE" id="PS51819"/>
    </source>
</evidence>
<dbReference type="CDD" id="cd06587">
    <property type="entry name" value="VOC"/>
    <property type="match status" value="1"/>
</dbReference>
<dbReference type="EMBL" id="CP059399">
    <property type="protein sequence ID" value="QLY29659.1"/>
    <property type="molecule type" value="Genomic_DNA"/>
</dbReference>
<dbReference type="InterPro" id="IPR037523">
    <property type="entry name" value="VOC_core"/>
</dbReference>
<dbReference type="Pfam" id="PF18029">
    <property type="entry name" value="Glyoxalase_6"/>
    <property type="match status" value="1"/>
</dbReference>
<dbReference type="SUPFAM" id="SSF54593">
    <property type="entry name" value="Glyoxalase/Bleomycin resistance protein/Dihydroxybiphenyl dioxygenase"/>
    <property type="match status" value="1"/>
</dbReference>
<dbReference type="AlphaFoldDB" id="A0A7D6ZFG5"/>
<gene>
    <name evidence="2" type="ORF">H0264_31185</name>
</gene>
<evidence type="ECO:0000313" key="3">
    <source>
        <dbReference type="Proteomes" id="UP000515512"/>
    </source>
</evidence>
<dbReference type="InterPro" id="IPR029068">
    <property type="entry name" value="Glyas_Bleomycin-R_OHBP_Dase"/>
</dbReference>
<name>A0A7D6ZFG5_9NOCA</name>
<evidence type="ECO:0000313" key="2">
    <source>
        <dbReference type="EMBL" id="QLY29659.1"/>
    </source>
</evidence>
<dbReference type="Gene3D" id="3.10.180.10">
    <property type="entry name" value="2,3-Dihydroxybiphenyl 1,2-Dioxygenase, domain 1"/>
    <property type="match status" value="1"/>
</dbReference>
<dbReference type="InterPro" id="IPR041581">
    <property type="entry name" value="Glyoxalase_6"/>
</dbReference>
<protein>
    <submittedName>
        <fullName evidence="2">VOC family protein</fullName>
    </submittedName>
</protein>
<organism evidence="2 3">
    <name type="scientific">Nocardia huaxiensis</name>
    <dbReference type="NCBI Taxonomy" id="2755382"/>
    <lineage>
        <taxon>Bacteria</taxon>
        <taxon>Bacillati</taxon>
        <taxon>Actinomycetota</taxon>
        <taxon>Actinomycetes</taxon>
        <taxon>Mycobacteriales</taxon>
        <taxon>Nocardiaceae</taxon>
        <taxon>Nocardia</taxon>
    </lineage>
</organism>
<dbReference type="PANTHER" id="PTHR35908">
    <property type="entry name" value="HYPOTHETICAL FUSION PROTEIN"/>
    <property type="match status" value="1"/>
</dbReference>
<keyword evidence="3" id="KW-1185">Reference proteome</keyword>
<dbReference type="KEGG" id="nhu:H0264_31185"/>
<proteinExistence type="predicted"/>
<dbReference type="PANTHER" id="PTHR35908:SF1">
    <property type="entry name" value="CONSERVED PROTEIN"/>
    <property type="match status" value="1"/>
</dbReference>